<keyword evidence="2" id="KW-1185">Reference proteome</keyword>
<gene>
    <name evidence="1" type="ORF">ACFPRH_20515</name>
</gene>
<protein>
    <recommendedName>
        <fullName evidence="3">Aminoglycoside phosphotransferase</fullName>
    </recommendedName>
</protein>
<comment type="caution">
    <text evidence="1">The sequence shown here is derived from an EMBL/GenBank/DDBJ whole genome shotgun (WGS) entry which is preliminary data.</text>
</comment>
<name>A0ABW0AK15_9ACTN</name>
<proteinExistence type="predicted"/>
<evidence type="ECO:0000313" key="1">
    <source>
        <dbReference type="EMBL" id="MFC5154122.1"/>
    </source>
</evidence>
<dbReference type="EMBL" id="JBHSKP010000013">
    <property type="protein sequence ID" value="MFC5154122.1"/>
    <property type="molecule type" value="Genomic_DNA"/>
</dbReference>
<organism evidence="1 2">
    <name type="scientific">Streptomyces amakusaensis</name>
    <dbReference type="NCBI Taxonomy" id="67271"/>
    <lineage>
        <taxon>Bacteria</taxon>
        <taxon>Bacillati</taxon>
        <taxon>Actinomycetota</taxon>
        <taxon>Actinomycetes</taxon>
        <taxon>Kitasatosporales</taxon>
        <taxon>Streptomycetaceae</taxon>
        <taxon>Streptomyces</taxon>
    </lineage>
</organism>
<sequence>MSTPANANAAAAVAVFTAPEEHADEVRMRRAHALAARTLGTVARGTEVWGWKGRTLSRQADDRWLRVVSAPEDKQGGRLWEGTALADTLVPRTVLRPRVHDVLDWTADGHAYRAELTEYIPAPTVTSGTPVLDRDLVLPDAWWTELKAALGILARVPTEREAVRQSWIDRNFERFLGIPPIRVTAWTTGHADVHWANLTSPVLTILDWEGWGRLPVGYDLGILHAYSLPAPAVATRIRAEFAAVLNTPDGRIGELVALGQLLQACARGIHPGLAPLIADRAEDLTGVPVPARPDPSPRQDPVP</sequence>
<evidence type="ECO:0000313" key="2">
    <source>
        <dbReference type="Proteomes" id="UP001596160"/>
    </source>
</evidence>
<dbReference type="RefSeq" id="WP_344480203.1">
    <property type="nucleotide sequence ID" value="NZ_BAAASB010000014.1"/>
</dbReference>
<reference evidence="2" key="1">
    <citation type="journal article" date="2019" name="Int. J. Syst. Evol. Microbiol.">
        <title>The Global Catalogue of Microorganisms (GCM) 10K type strain sequencing project: providing services to taxonomists for standard genome sequencing and annotation.</title>
        <authorList>
            <consortium name="The Broad Institute Genomics Platform"/>
            <consortium name="The Broad Institute Genome Sequencing Center for Infectious Disease"/>
            <person name="Wu L."/>
            <person name="Ma J."/>
        </authorList>
    </citation>
    <scope>NUCLEOTIDE SEQUENCE [LARGE SCALE GENOMIC DNA]</scope>
    <source>
        <strain evidence="2">PCU 266</strain>
    </source>
</reference>
<accession>A0ABW0AK15</accession>
<dbReference type="Proteomes" id="UP001596160">
    <property type="component" value="Unassembled WGS sequence"/>
</dbReference>
<evidence type="ECO:0008006" key="3">
    <source>
        <dbReference type="Google" id="ProtNLM"/>
    </source>
</evidence>